<dbReference type="Pfam" id="PF03125">
    <property type="entry name" value="Sre"/>
    <property type="match status" value="2"/>
</dbReference>
<evidence type="ECO:0000256" key="1">
    <source>
        <dbReference type="ARBA" id="ARBA00006803"/>
    </source>
</evidence>
<dbReference type="GO" id="GO:0016020">
    <property type="term" value="C:membrane"/>
    <property type="evidence" value="ECO:0007669"/>
    <property type="project" value="InterPro"/>
</dbReference>
<proteinExistence type="inferred from homology"/>
<feature type="transmembrane region" description="Helical" evidence="2">
    <location>
        <begin position="59"/>
        <end position="80"/>
    </location>
</feature>
<feature type="transmembrane region" description="Helical" evidence="2">
    <location>
        <begin position="259"/>
        <end position="284"/>
    </location>
</feature>
<evidence type="ECO:0000313" key="4">
    <source>
        <dbReference type="Proteomes" id="UP001175271"/>
    </source>
</evidence>
<comment type="caution">
    <text evidence="3">The sequence shown here is derived from an EMBL/GenBank/DDBJ whole genome shotgun (WGS) entry which is preliminary data.</text>
</comment>
<feature type="transmembrane region" description="Helical" evidence="2">
    <location>
        <begin position="20"/>
        <end position="47"/>
    </location>
</feature>
<dbReference type="EMBL" id="JAUCMV010000004">
    <property type="protein sequence ID" value="KAK0403380.1"/>
    <property type="molecule type" value="Genomic_DNA"/>
</dbReference>
<feature type="transmembrane region" description="Helical" evidence="2">
    <location>
        <begin position="131"/>
        <end position="154"/>
    </location>
</feature>
<feature type="transmembrane region" description="Helical" evidence="2">
    <location>
        <begin position="100"/>
        <end position="119"/>
    </location>
</feature>
<keyword evidence="2" id="KW-1133">Transmembrane helix</keyword>
<gene>
    <name evidence="3" type="ORF">QR680_016886</name>
</gene>
<evidence type="ECO:0000313" key="3">
    <source>
        <dbReference type="EMBL" id="KAK0403380.1"/>
    </source>
</evidence>
<keyword evidence="2" id="KW-0472">Membrane</keyword>
<name>A0AA39HD24_9BILA</name>
<organism evidence="3 4">
    <name type="scientific">Steinernema hermaphroditum</name>
    <dbReference type="NCBI Taxonomy" id="289476"/>
    <lineage>
        <taxon>Eukaryota</taxon>
        <taxon>Metazoa</taxon>
        <taxon>Ecdysozoa</taxon>
        <taxon>Nematoda</taxon>
        <taxon>Chromadorea</taxon>
        <taxon>Rhabditida</taxon>
        <taxon>Tylenchina</taxon>
        <taxon>Panagrolaimomorpha</taxon>
        <taxon>Strongyloidoidea</taxon>
        <taxon>Steinernematidae</taxon>
        <taxon>Steinernema</taxon>
    </lineage>
</organism>
<dbReference type="PANTHER" id="PTHR47521">
    <property type="entry name" value="SERPENTINE RECEPTOR, CLASS E (EPSILON)-RELATED"/>
    <property type="match status" value="1"/>
</dbReference>
<feature type="transmembrane region" description="Helical" evidence="2">
    <location>
        <begin position="230"/>
        <end position="253"/>
    </location>
</feature>
<dbReference type="GO" id="GO:0007606">
    <property type="term" value="P:sensory perception of chemical stimulus"/>
    <property type="evidence" value="ECO:0007669"/>
    <property type="project" value="InterPro"/>
</dbReference>
<dbReference type="SUPFAM" id="SSF81321">
    <property type="entry name" value="Family A G protein-coupled receptor-like"/>
    <property type="match status" value="1"/>
</dbReference>
<evidence type="ECO:0000256" key="2">
    <source>
        <dbReference type="SAM" id="Phobius"/>
    </source>
</evidence>
<dbReference type="Gene3D" id="1.20.1070.10">
    <property type="entry name" value="Rhodopsin 7-helix transmembrane proteins"/>
    <property type="match status" value="1"/>
</dbReference>
<comment type="similarity">
    <text evidence="1">Belongs to the nematode receptor-like protein sre family.</text>
</comment>
<dbReference type="PANTHER" id="PTHR47521:SF7">
    <property type="entry name" value="SERPENTINE RECEPTOR CLASS EPSILON-6"/>
    <property type="match status" value="1"/>
</dbReference>
<dbReference type="InterPro" id="IPR004151">
    <property type="entry name" value="7TM_GPCR_serpentine_rcpt_Sre"/>
</dbReference>
<keyword evidence="4" id="KW-1185">Reference proteome</keyword>
<reference evidence="3" key="1">
    <citation type="submission" date="2023-06" db="EMBL/GenBank/DDBJ databases">
        <title>Genomic analysis of the entomopathogenic nematode Steinernema hermaphroditum.</title>
        <authorList>
            <person name="Schwarz E.M."/>
            <person name="Heppert J.K."/>
            <person name="Baniya A."/>
            <person name="Schwartz H.T."/>
            <person name="Tan C.-H."/>
            <person name="Antoshechkin I."/>
            <person name="Sternberg P.W."/>
            <person name="Goodrich-Blair H."/>
            <person name="Dillman A.R."/>
        </authorList>
    </citation>
    <scope>NUCLEOTIDE SEQUENCE</scope>
    <source>
        <strain evidence="3">PS9179</strain>
        <tissue evidence="3">Whole animal</tissue>
    </source>
</reference>
<dbReference type="InterPro" id="IPR052860">
    <property type="entry name" value="NRL-GPCR1"/>
</dbReference>
<protein>
    <submittedName>
        <fullName evidence="3">Uncharacterized protein</fullName>
    </submittedName>
</protein>
<sequence length="335" mass="38888">MANGSTWTLFPSEWKVIPPMYIPYVIHLELLFNIVSPFVNLYFLLLLRRPFFHLNLRLLLAHVSIVLILMSLSKIVLDVHSLVPYLHDLPYHIFSLTESSFQYGSVSVSVLISVERLIATVLADRYEKVRVVWLTVFVVLLSSVWNVSLTYFSYSCLRTEHKTRPGALTDSRENDRVVIAVTCAMILNVFGVSGFFFIGRHNRNHWRAAMERKLSHRYQIMENIRTARQLLIVLLIAFFASLYFYIVLLYVLITADRSFIADILVQILDLLFAICAIVFPCLLIRTHPRMWKVAKRQILRRSKVGEFVRSKKALRGKGDSDEGAIYFRQLEASWK</sequence>
<keyword evidence="2" id="KW-0812">Transmembrane</keyword>
<feature type="transmembrane region" description="Helical" evidence="2">
    <location>
        <begin position="177"/>
        <end position="198"/>
    </location>
</feature>
<dbReference type="AlphaFoldDB" id="A0AA39HD24"/>
<accession>A0AA39HD24</accession>
<dbReference type="Proteomes" id="UP001175271">
    <property type="component" value="Unassembled WGS sequence"/>
</dbReference>